<dbReference type="Pfam" id="PF13196">
    <property type="entry name" value="DUF4012"/>
    <property type="match status" value="1"/>
</dbReference>
<comment type="caution">
    <text evidence="2">The sequence shown here is derived from an EMBL/GenBank/DDBJ whole genome shotgun (WGS) entry which is preliminary data.</text>
</comment>
<keyword evidence="1" id="KW-1133">Transmembrane helix</keyword>
<evidence type="ECO:0000313" key="2">
    <source>
        <dbReference type="EMBL" id="KKT34478.1"/>
    </source>
</evidence>
<gene>
    <name evidence="2" type="ORF">UW23_C0037G0019</name>
</gene>
<proteinExistence type="predicted"/>
<name>A0A0G1GJG1_9BACT</name>
<keyword evidence="1" id="KW-0472">Membrane</keyword>
<keyword evidence="1" id="KW-0812">Transmembrane</keyword>
<evidence type="ECO:0000256" key="1">
    <source>
        <dbReference type="SAM" id="Phobius"/>
    </source>
</evidence>
<organism evidence="2 3">
    <name type="scientific">Candidatus Collierbacteria bacterium GW2011_GWA1_44_12</name>
    <dbReference type="NCBI Taxonomy" id="1618376"/>
    <lineage>
        <taxon>Bacteria</taxon>
        <taxon>Candidatus Collieribacteriota</taxon>
    </lineage>
</organism>
<dbReference type="EMBL" id="LCHN01000037">
    <property type="protein sequence ID" value="KKT34478.1"/>
    <property type="molecule type" value="Genomic_DNA"/>
</dbReference>
<reference evidence="2 3" key="1">
    <citation type="journal article" date="2015" name="Nature">
        <title>rRNA introns, odd ribosomes, and small enigmatic genomes across a large radiation of phyla.</title>
        <authorList>
            <person name="Brown C.T."/>
            <person name="Hug L.A."/>
            <person name="Thomas B.C."/>
            <person name="Sharon I."/>
            <person name="Castelle C.J."/>
            <person name="Singh A."/>
            <person name="Wilkins M.J."/>
            <person name="Williams K.H."/>
            <person name="Banfield J.F."/>
        </authorList>
    </citation>
    <scope>NUCLEOTIDE SEQUENCE [LARGE SCALE GENOMIC DNA]</scope>
</reference>
<feature type="transmembrane region" description="Helical" evidence="1">
    <location>
        <begin position="12"/>
        <end position="33"/>
    </location>
</feature>
<sequence length="627" mass="69378">MKISVNKRTLKRVLIPLGIILVLFLVVGAYGYFTARSFMPTINALQVTGSGLAADFQNQDLAGAKEKSRTLGSQLETLDGEYGKVMWTGAIPFLGAYTKDGKAAITASKSLAKSLDTLITSVEPYADLLGFKTSVEEATPEGAPKAPQSIEDRIVFMAATLDKISPDLDKVAVDVENAQKELDKIDASRYPETFMGKQVRGRIISLKTTVTESAQLLTQAKPLIKLLPDLLGNPTPKLYMVLFQNDAELRPTGGFITAYAFLKVTKGKIEPLGSYDIYDLDARLNKRLPAPPAIQRYLNEKNLNIRNVNVSPDFKVSMDEFVKLYQSIPNVPKPDAIVAIDTNFPVEILKIIGPIGVGGWGNFGPQIDPRCDCPQVVYALEEIADRPTNTVRVGRKAVLGPLMHSMMANAMGSPKHTWPSLVNVVLNSIKEKHLLFYFYDEVTQKTAEDFNAAGRIQGYAYDYLHINDSNFGGAKTDMFITRDVEQEIEMTSEGKVTKTVTLNYNNPHKGSNCNLEAGQLCLNGVYRDWVRLFVPKGSTLISVVGSEVKEQVSEELDKTVFEGFFTMRPESTSKIVFKYELPQLDLSTYRMLIQKQPGLPTIKHTILLNGVQTLVDLNSDKEVTLNQ</sequence>
<protein>
    <recommendedName>
        <fullName evidence="4">DUF4012 domain-containing protein</fullName>
    </recommendedName>
</protein>
<dbReference type="InterPro" id="IPR025101">
    <property type="entry name" value="DUF4012"/>
</dbReference>
<accession>A0A0G1GJG1</accession>
<dbReference type="Proteomes" id="UP000034069">
    <property type="component" value="Unassembled WGS sequence"/>
</dbReference>
<evidence type="ECO:0000313" key="3">
    <source>
        <dbReference type="Proteomes" id="UP000034069"/>
    </source>
</evidence>
<evidence type="ECO:0008006" key="4">
    <source>
        <dbReference type="Google" id="ProtNLM"/>
    </source>
</evidence>
<dbReference type="AlphaFoldDB" id="A0A0G1GJG1"/>